<reference evidence="1" key="1">
    <citation type="submission" date="2014-11" db="EMBL/GenBank/DDBJ databases">
        <authorList>
            <person name="Amaro Gonzalez C."/>
        </authorList>
    </citation>
    <scope>NUCLEOTIDE SEQUENCE</scope>
</reference>
<accession>A0A0E9U133</accession>
<proteinExistence type="predicted"/>
<organism evidence="1">
    <name type="scientific">Anguilla anguilla</name>
    <name type="common">European freshwater eel</name>
    <name type="synonym">Muraena anguilla</name>
    <dbReference type="NCBI Taxonomy" id="7936"/>
    <lineage>
        <taxon>Eukaryota</taxon>
        <taxon>Metazoa</taxon>
        <taxon>Chordata</taxon>
        <taxon>Craniata</taxon>
        <taxon>Vertebrata</taxon>
        <taxon>Euteleostomi</taxon>
        <taxon>Actinopterygii</taxon>
        <taxon>Neopterygii</taxon>
        <taxon>Teleostei</taxon>
        <taxon>Anguilliformes</taxon>
        <taxon>Anguillidae</taxon>
        <taxon>Anguilla</taxon>
    </lineage>
</organism>
<dbReference type="EMBL" id="GBXM01049879">
    <property type="protein sequence ID" value="JAH58698.1"/>
    <property type="molecule type" value="Transcribed_RNA"/>
</dbReference>
<name>A0A0E9U133_ANGAN</name>
<sequence>MKTNLRMRRKPRPQ</sequence>
<protein>
    <submittedName>
        <fullName evidence="1">Uncharacterized protein</fullName>
    </submittedName>
</protein>
<reference evidence="1" key="2">
    <citation type="journal article" date="2015" name="Fish Shellfish Immunol.">
        <title>Early steps in the European eel (Anguilla anguilla)-Vibrio vulnificus interaction in the gills: Role of the RtxA13 toxin.</title>
        <authorList>
            <person name="Callol A."/>
            <person name="Pajuelo D."/>
            <person name="Ebbesson L."/>
            <person name="Teles M."/>
            <person name="MacKenzie S."/>
            <person name="Amaro C."/>
        </authorList>
    </citation>
    <scope>NUCLEOTIDE SEQUENCE</scope>
</reference>
<evidence type="ECO:0000313" key="1">
    <source>
        <dbReference type="EMBL" id="JAH58698.1"/>
    </source>
</evidence>